<sequence>MRSSTTSIKHPNASAIALPGVWRGCELGQRPAAVQPTGWEQLDQALPGGGWPSRSLTEVLTPQPAVLEWRLLSFALGRIAAQGRQIVTIAPPRHPYLPGLQQAGLDERCFVWIQADQPAERLWAVEQLIKSNACGAIVAWLPQTRPEQLRRLQVGAQSCDAPVFLCRPETARREPSAAPLRVLASPGLDWTLRLQILKRRGPAMSEAISLPSMPGSLGSIIMPRLRQPSRFFCPEVPAHAVDRFVPASHPQWDATAQ</sequence>
<evidence type="ECO:0000313" key="1">
    <source>
        <dbReference type="EMBL" id="MFC0593524.1"/>
    </source>
</evidence>
<comment type="caution">
    <text evidence="1">The sequence shown here is derived from an EMBL/GenBank/DDBJ whole genome shotgun (WGS) entry which is preliminary data.</text>
</comment>
<dbReference type="Proteomes" id="UP001589834">
    <property type="component" value="Unassembled WGS sequence"/>
</dbReference>
<dbReference type="NCBIfam" id="NF033429">
    <property type="entry name" value="ImuA_translesion"/>
    <property type="match status" value="1"/>
</dbReference>
<dbReference type="InterPro" id="IPR027417">
    <property type="entry name" value="P-loop_NTPase"/>
</dbReference>
<protein>
    <submittedName>
        <fullName evidence="1">Translesion DNA synthesis-associated protein ImuA</fullName>
    </submittedName>
</protein>
<gene>
    <name evidence="1" type="primary">imuA</name>
    <name evidence="1" type="ORF">ACFFGG_13285</name>
</gene>
<dbReference type="InterPro" id="IPR017166">
    <property type="entry name" value="UCP037290"/>
</dbReference>
<dbReference type="RefSeq" id="WP_293224390.1">
    <property type="nucleotide sequence ID" value="NZ_JBHLTN010000028.1"/>
</dbReference>
<organism evidence="1 2">
    <name type="scientific">Ottowia pentelensis</name>
    <dbReference type="NCBI Taxonomy" id="511108"/>
    <lineage>
        <taxon>Bacteria</taxon>
        <taxon>Pseudomonadati</taxon>
        <taxon>Pseudomonadota</taxon>
        <taxon>Betaproteobacteria</taxon>
        <taxon>Burkholderiales</taxon>
        <taxon>Comamonadaceae</taxon>
        <taxon>Ottowia</taxon>
    </lineage>
</organism>
<dbReference type="SUPFAM" id="SSF52540">
    <property type="entry name" value="P-loop containing nucleoside triphosphate hydrolases"/>
    <property type="match status" value="1"/>
</dbReference>
<dbReference type="Gene3D" id="3.40.50.300">
    <property type="entry name" value="P-loop containing nucleotide triphosphate hydrolases"/>
    <property type="match status" value="1"/>
</dbReference>
<proteinExistence type="predicted"/>
<keyword evidence="2" id="KW-1185">Reference proteome</keyword>
<dbReference type="EMBL" id="JBHLTN010000028">
    <property type="protein sequence ID" value="MFC0593524.1"/>
    <property type="molecule type" value="Genomic_DNA"/>
</dbReference>
<evidence type="ECO:0000313" key="2">
    <source>
        <dbReference type="Proteomes" id="UP001589834"/>
    </source>
</evidence>
<dbReference type="PIRSF" id="PIRSF037290">
    <property type="entry name" value="UCP037290"/>
    <property type="match status" value="1"/>
</dbReference>
<reference evidence="1 2" key="1">
    <citation type="submission" date="2024-09" db="EMBL/GenBank/DDBJ databases">
        <authorList>
            <person name="Sun Q."/>
            <person name="Mori K."/>
        </authorList>
    </citation>
    <scope>NUCLEOTIDE SEQUENCE [LARGE SCALE GENOMIC DNA]</scope>
    <source>
        <strain evidence="1 2">NCAIM B.02336</strain>
    </source>
</reference>
<name>A0ABV6PUJ9_9BURK</name>
<accession>A0ABV6PUJ9</accession>
<dbReference type="InterPro" id="IPR047610">
    <property type="entry name" value="ImuA_translesion"/>
</dbReference>